<accession>A0A0G3H2R5</accession>
<dbReference type="EMBL" id="CP011542">
    <property type="protein sequence ID" value="AKK07065.1"/>
    <property type="molecule type" value="Genomic_DNA"/>
</dbReference>
<gene>
    <name evidence="3" type="ORF">CMUST_13855</name>
</gene>
<dbReference type="Pfam" id="PF01903">
    <property type="entry name" value="CbiX"/>
    <property type="match status" value="1"/>
</dbReference>
<evidence type="ECO:0000313" key="4">
    <source>
        <dbReference type="Proteomes" id="UP000035199"/>
    </source>
</evidence>
<dbReference type="AlphaFoldDB" id="A0A0G3H2R5"/>
<evidence type="ECO:0000256" key="1">
    <source>
        <dbReference type="ARBA" id="ARBA00022723"/>
    </source>
</evidence>
<dbReference type="RefSeq" id="WP_083987592.1">
    <property type="nucleotide sequence ID" value="NZ_CP011542.1"/>
</dbReference>
<sequence length="205" mass="22122">MTATVLLVHGSRHPKAVEGIQQLTQAVSRRTKAPIYASYLDFHEDTLPVICRKIARAGYDSAQVVPLLFTDAYHHRVDVPEIISSCDLPISLRPHLGTGPEIAELLARRVPAGAQPVVYAVGSSDEAANVSVEKLAATIGGTAVFATRRGGRLPSGRVHVVPLFVTHGLLLDALVKNHPPSADISYSPPLITELTEVIRRRMQCS</sequence>
<evidence type="ECO:0008006" key="5">
    <source>
        <dbReference type="Google" id="ProtNLM"/>
    </source>
</evidence>
<reference evidence="4" key="2">
    <citation type="submission" date="2015-05" db="EMBL/GenBank/DDBJ databases">
        <title>Complete genome sequence of Corynebacterium mustelae DSM 45274, isolated from various tissues of a male ferret with lethal sepsis.</title>
        <authorList>
            <person name="Ruckert C."/>
            <person name="Albersmeier A."/>
            <person name="Winkler A."/>
            <person name="Tauch A."/>
        </authorList>
    </citation>
    <scope>NUCLEOTIDE SEQUENCE [LARGE SCALE GENOMIC DNA]</scope>
    <source>
        <strain evidence="4">DSM 45274</strain>
    </source>
</reference>
<keyword evidence="2" id="KW-0456">Lyase</keyword>
<reference evidence="3 4" key="1">
    <citation type="journal article" date="2015" name="Genome Announc.">
        <title>Complete Genome Sequence of the Type Strain Corynebacterium mustelae DSM 45274, Isolated from Various Tissues of a Male Ferret with Lethal Sepsis.</title>
        <authorList>
            <person name="Ruckert C."/>
            <person name="Eimer J."/>
            <person name="Winkler A."/>
            <person name="Tauch A."/>
        </authorList>
    </citation>
    <scope>NUCLEOTIDE SEQUENCE [LARGE SCALE GENOMIC DNA]</scope>
    <source>
        <strain evidence="3 4">DSM 45274</strain>
    </source>
</reference>
<dbReference type="Proteomes" id="UP000035199">
    <property type="component" value="Chromosome"/>
</dbReference>
<evidence type="ECO:0000256" key="2">
    <source>
        <dbReference type="ARBA" id="ARBA00023239"/>
    </source>
</evidence>
<dbReference type="SUPFAM" id="SSF53800">
    <property type="entry name" value="Chelatase"/>
    <property type="match status" value="1"/>
</dbReference>
<dbReference type="Gene3D" id="3.40.50.1400">
    <property type="match status" value="1"/>
</dbReference>
<name>A0A0G3H2R5_9CORY</name>
<dbReference type="PATRIC" id="fig|571915.4.peg.2975"/>
<dbReference type="KEGG" id="cmv:CMUST_13855"/>
<evidence type="ECO:0000313" key="3">
    <source>
        <dbReference type="EMBL" id="AKK07065.1"/>
    </source>
</evidence>
<keyword evidence="4" id="KW-1185">Reference proteome</keyword>
<dbReference type="CDD" id="cd03416">
    <property type="entry name" value="CbiX_SirB_N"/>
    <property type="match status" value="1"/>
</dbReference>
<dbReference type="STRING" id="571915.CMUST_13855"/>
<dbReference type="GO" id="GO:0046872">
    <property type="term" value="F:metal ion binding"/>
    <property type="evidence" value="ECO:0007669"/>
    <property type="project" value="UniProtKB-KW"/>
</dbReference>
<dbReference type="OrthoDB" id="482456at2"/>
<keyword evidence="1" id="KW-0479">Metal-binding</keyword>
<dbReference type="GO" id="GO:0016829">
    <property type="term" value="F:lyase activity"/>
    <property type="evidence" value="ECO:0007669"/>
    <property type="project" value="UniProtKB-KW"/>
</dbReference>
<dbReference type="InterPro" id="IPR002762">
    <property type="entry name" value="CbiX-like"/>
</dbReference>
<protein>
    <recommendedName>
        <fullName evidence="5">Sirohydrochlorin ferrochelatase</fullName>
    </recommendedName>
</protein>
<proteinExistence type="predicted"/>
<organism evidence="3 4">
    <name type="scientific">Corynebacterium mustelae</name>
    <dbReference type="NCBI Taxonomy" id="571915"/>
    <lineage>
        <taxon>Bacteria</taxon>
        <taxon>Bacillati</taxon>
        <taxon>Actinomycetota</taxon>
        <taxon>Actinomycetes</taxon>
        <taxon>Mycobacteriales</taxon>
        <taxon>Corynebacteriaceae</taxon>
        <taxon>Corynebacterium</taxon>
    </lineage>
</organism>